<reference evidence="4" key="1">
    <citation type="submission" date="2017-02" db="UniProtKB">
        <authorList>
            <consortium name="WormBaseParasite"/>
        </authorList>
    </citation>
    <scope>IDENTIFICATION</scope>
</reference>
<evidence type="ECO:0000256" key="1">
    <source>
        <dbReference type="SAM" id="MobiDB-lite"/>
    </source>
</evidence>
<dbReference type="OrthoDB" id="10354003at2759"/>
<dbReference type="STRING" id="102285.A0A0R3T1I5"/>
<evidence type="ECO:0000313" key="2">
    <source>
        <dbReference type="EMBL" id="VDN96596.1"/>
    </source>
</evidence>
<sequence length="213" mass="23529">MLPRDGDVYGGFPQTVILASSTIPGGRKVPIIATSGDGVPIGYMVTSNPATLDPKFMNYETIALKQNLHPHQSQLQQSQQQQMCTDDTSSSSTENPKNAYSSLLYRIPDDSSVTVEKNYMTINPELFQQSIYRRLQVPGECNEVNTQEREGASKKVVVLAHENSPGWGCATEQKKPPKDASKIEKHCRFSNTQEIAGTTLFSQPNNFQESSSK</sequence>
<evidence type="ECO:0000313" key="4">
    <source>
        <dbReference type="WBParaSite" id="HNAJ_0000073701-mRNA-1"/>
    </source>
</evidence>
<accession>A0A0R3T1I5</accession>
<dbReference type="AlphaFoldDB" id="A0A0R3T1I5"/>
<protein>
    <submittedName>
        <fullName evidence="4">ZM domain-containing protein</fullName>
    </submittedName>
</protein>
<gene>
    <name evidence="2" type="ORF">HNAJ_LOCUS737</name>
</gene>
<feature type="region of interest" description="Disordered" evidence="1">
    <location>
        <begin position="69"/>
        <end position="97"/>
    </location>
</feature>
<dbReference type="EMBL" id="UZAE01000230">
    <property type="protein sequence ID" value="VDN96596.1"/>
    <property type="molecule type" value="Genomic_DNA"/>
</dbReference>
<dbReference type="Proteomes" id="UP000278807">
    <property type="component" value="Unassembled WGS sequence"/>
</dbReference>
<proteinExistence type="predicted"/>
<feature type="compositionally biased region" description="Low complexity" evidence="1">
    <location>
        <begin position="72"/>
        <end position="93"/>
    </location>
</feature>
<reference evidence="2 3" key="2">
    <citation type="submission" date="2018-11" db="EMBL/GenBank/DDBJ databases">
        <authorList>
            <consortium name="Pathogen Informatics"/>
        </authorList>
    </citation>
    <scope>NUCLEOTIDE SEQUENCE [LARGE SCALE GENOMIC DNA]</scope>
</reference>
<name>A0A0R3T1I5_RODNA</name>
<keyword evidence="3" id="KW-1185">Reference proteome</keyword>
<organism evidence="4">
    <name type="scientific">Rodentolepis nana</name>
    <name type="common">Dwarf tapeworm</name>
    <name type="synonym">Hymenolepis nana</name>
    <dbReference type="NCBI Taxonomy" id="102285"/>
    <lineage>
        <taxon>Eukaryota</taxon>
        <taxon>Metazoa</taxon>
        <taxon>Spiralia</taxon>
        <taxon>Lophotrochozoa</taxon>
        <taxon>Platyhelminthes</taxon>
        <taxon>Cestoda</taxon>
        <taxon>Eucestoda</taxon>
        <taxon>Cyclophyllidea</taxon>
        <taxon>Hymenolepididae</taxon>
        <taxon>Rodentolepis</taxon>
    </lineage>
</organism>
<dbReference type="WBParaSite" id="HNAJ_0000073701-mRNA-1">
    <property type="protein sequence ID" value="HNAJ_0000073701-mRNA-1"/>
    <property type="gene ID" value="HNAJ_0000073701"/>
</dbReference>
<evidence type="ECO:0000313" key="3">
    <source>
        <dbReference type="Proteomes" id="UP000278807"/>
    </source>
</evidence>